<evidence type="ECO:0000256" key="9">
    <source>
        <dbReference type="RuleBase" id="RU004474"/>
    </source>
</evidence>
<evidence type="ECO:0000256" key="6">
    <source>
        <dbReference type="ARBA" id="ARBA00023002"/>
    </source>
</evidence>
<dbReference type="InterPro" id="IPR024072">
    <property type="entry name" value="DHFR-like_dom_sf"/>
</dbReference>
<dbReference type="EMBL" id="JNVM01000015">
    <property type="protein sequence ID" value="KEQ24619.1"/>
    <property type="molecule type" value="Genomic_DNA"/>
</dbReference>
<gene>
    <name evidence="11" type="ORF">ET33_07700</name>
</gene>
<comment type="similarity">
    <text evidence="2 8 9">Belongs to the dihydrofolate reductase family.</text>
</comment>
<dbReference type="AlphaFoldDB" id="A0A081P1P6"/>
<dbReference type="RefSeq" id="WP_036684951.1">
    <property type="nucleotide sequence ID" value="NZ_JNVM01000015.1"/>
</dbReference>
<comment type="caution">
    <text evidence="11">The sequence shown here is derived from an EMBL/GenBank/DDBJ whole genome shotgun (WGS) entry which is preliminary data.</text>
</comment>
<dbReference type="FunFam" id="3.40.430.10:FF:000001">
    <property type="entry name" value="Dihydrofolate reductase"/>
    <property type="match status" value="1"/>
</dbReference>
<dbReference type="SUPFAM" id="SSF53597">
    <property type="entry name" value="Dihydrofolate reductase-like"/>
    <property type="match status" value="1"/>
</dbReference>
<accession>A0A081P1P6</accession>
<evidence type="ECO:0000256" key="1">
    <source>
        <dbReference type="ARBA" id="ARBA00004903"/>
    </source>
</evidence>
<dbReference type="Gene3D" id="3.40.430.10">
    <property type="entry name" value="Dihydrofolate Reductase, subunit A"/>
    <property type="match status" value="1"/>
</dbReference>
<keyword evidence="4 8" id="KW-0554">One-carbon metabolism</keyword>
<dbReference type="EC" id="1.5.1.3" evidence="3 8"/>
<organism evidence="11 12">
    <name type="scientific">Paenibacillus tyrfis</name>
    <dbReference type="NCBI Taxonomy" id="1501230"/>
    <lineage>
        <taxon>Bacteria</taxon>
        <taxon>Bacillati</taxon>
        <taxon>Bacillota</taxon>
        <taxon>Bacilli</taxon>
        <taxon>Bacillales</taxon>
        <taxon>Paenibacillaceae</taxon>
        <taxon>Paenibacillus</taxon>
    </lineage>
</organism>
<dbReference type="eggNOG" id="COG0262">
    <property type="taxonomic scope" value="Bacteria"/>
</dbReference>
<dbReference type="PRINTS" id="PR00070">
    <property type="entry name" value="DHFR"/>
</dbReference>
<comment type="function">
    <text evidence="7 8">Key enzyme in folate metabolism. Catalyzes an essential reaction for de novo glycine and purine synthesis, and for DNA precursor synthesis.</text>
</comment>
<comment type="catalytic activity">
    <reaction evidence="8">
        <text>(6S)-5,6,7,8-tetrahydrofolate + NADP(+) = 7,8-dihydrofolate + NADPH + H(+)</text>
        <dbReference type="Rhea" id="RHEA:15009"/>
        <dbReference type="ChEBI" id="CHEBI:15378"/>
        <dbReference type="ChEBI" id="CHEBI:57451"/>
        <dbReference type="ChEBI" id="CHEBI:57453"/>
        <dbReference type="ChEBI" id="CHEBI:57783"/>
        <dbReference type="ChEBI" id="CHEBI:58349"/>
        <dbReference type="EC" id="1.5.1.3"/>
    </reaction>
</comment>
<dbReference type="GO" id="GO:0006730">
    <property type="term" value="P:one-carbon metabolic process"/>
    <property type="evidence" value="ECO:0007669"/>
    <property type="project" value="UniProtKB-KW"/>
</dbReference>
<dbReference type="InterPro" id="IPR012259">
    <property type="entry name" value="DHFR"/>
</dbReference>
<keyword evidence="12" id="KW-1185">Reference proteome</keyword>
<dbReference type="PIRSF" id="PIRSF000194">
    <property type="entry name" value="DHFR"/>
    <property type="match status" value="1"/>
</dbReference>
<dbReference type="GO" id="GO:0046655">
    <property type="term" value="P:folic acid metabolic process"/>
    <property type="evidence" value="ECO:0007669"/>
    <property type="project" value="TreeGrafter"/>
</dbReference>
<name>A0A081P1P6_9BACL</name>
<evidence type="ECO:0000313" key="11">
    <source>
        <dbReference type="EMBL" id="KEQ24619.1"/>
    </source>
</evidence>
<evidence type="ECO:0000256" key="7">
    <source>
        <dbReference type="ARBA" id="ARBA00025067"/>
    </source>
</evidence>
<dbReference type="OrthoDB" id="9804315at2"/>
<keyword evidence="6 8" id="KW-0560">Oxidoreductase</keyword>
<dbReference type="PANTHER" id="PTHR48069">
    <property type="entry name" value="DIHYDROFOLATE REDUCTASE"/>
    <property type="match status" value="1"/>
</dbReference>
<dbReference type="Pfam" id="PF00186">
    <property type="entry name" value="DHFR_1"/>
    <property type="match status" value="1"/>
</dbReference>
<dbReference type="Proteomes" id="UP000028123">
    <property type="component" value="Unassembled WGS sequence"/>
</dbReference>
<dbReference type="InterPro" id="IPR017925">
    <property type="entry name" value="DHFR_CS"/>
</dbReference>
<dbReference type="PROSITE" id="PS51330">
    <property type="entry name" value="DHFR_2"/>
    <property type="match status" value="1"/>
</dbReference>
<dbReference type="InterPro" id="IPR001796">
    <property type="entry name" value="DHFR_dom"/>
</dbReference>
<evidence type="ECO:0000313" key="12">
    <source>
        <dbReference type="Proteomes" id="UP000028123"/>
    </source>
</evidence>
<sequence length="168" mass="18871">MTISFILAMDEARGIGIDNTLPWRLPADLAYFKQTTKGHTVLMGRKTFDSIGKPLPGRRNVVLTRDDRFAAAGCEVVHSAQEAAADYGHGGSRASEELFVIGGAEVYRQLLPFADRLYITEIAHRFAADTLFPELEPGEWREVSRQRGVKDEKNPYDYDFVVYERAGM</sequence>
<evidence type="ECO:0000256" key="8">
    <source>
        <dbReference type="PIRNR" id="PIRNR000194"/>
    </source>
</evidence>
<evidence type="ECO:0000259" key="10">
    <source>
        <dbReference type="PROSITE" id="PS51330"/>
    </source>
</evidence>
<evidence type="ECO:0000256" key="3">
    <source>
        <dbReference type="ARBA" id="ARBA00012856"/>
    </source>
</evidence>
<dbReference type="GO" id="GO:0046654">
    <property type="term" value="P:tetrahydrofolate biosynthetic process"/>
    <property type="evidence" value="ECO:0007669"/>
    <property type="project" value="UniProtKB-UniPathway"/>
</dbReference>
<evidence type="ECO:0000256" key="2">
    <source>
        <dbReference type="ARBA" id="ARBA00009539"/>
    </source>
</evidence>
<keyword evidence="5 8" id="KW-0521">NADP</keyword>
<dbReference type="GO" id="GO:0046452">
    <property type="term" value="P:dihydrofolate metabolic process"/>
    <property type="evidence" value="ECO:0007669"/>
    <property type="project" value="TreeGrafter"/>
</dbReference>
<evidence type="ECO:0000256" key="4">
    <source>
        <dbReference type="ARBA" id="ARBA00022563"/>
    </source>
</evidence>
<comment type="pathway">
    <text evidence="1 8">Cofactor biosynthesis; tetrahydrofolate biosynthesis; 5,6,7,8-tetrahydrofolate from 7,8-dihydrofolate: step 1/1.</text>
</comment>
<dbReference type="PANTHER" id="PTHR48069:SF3">
    <property type="entry name" value="DIHYDROFOLATE REDUCTASE"/>
    <property type="match status" value="1"/>
</dbReference>
<dbReference type="PROSITE" id="PS00075">
    <property type="entry name" value="DHFR_1"/>
    <property type="match status" value="1"/>
</dbReference>
<proteinExistence type="inferred from homology"/>
<dbReference type="GO" id="GO:0005829">
    <property type="term" value="C:cytosol"/>
    <property type="evidence" value="ECO:0007669"/>
    <property type="project" value="TreeGrafter"/>
</dbReference>
<protein>
    <recommendedName>
        <fullName evidence="3 8">Dihydrofolate reductase</fullName>
        <ecNumber evidence="3 8">1.5.1.3</ecNumber>
    </recommendedName>
</protein>
<feature type="domain" description="DHFR" evidence="10">
    <location>
        <begin position="2"/>
        <end position="165"/>
    </location>
</feature>
<dbReference type="GO" id="GO:0004146">
    <property type="term" value="F:dihydrofolate reductase activity"/>
    <property type="evidence" value="ECO:0007669"/>
    <property type="project" value="UniProtKB-EC"/>
</dbReference>
<evidence type="ECO:0000256" key="5">
    <source>
        <dbReference type="ARBA" id="ARBA00022857"/>
    </source>
</evidence>
<dbReference type="CDD" id="cd00209">
    <property type="entry name" value="DHFR"/>
    <property type="match status" value="1"/>
</dbReference>
<dbReference type="GO" id="GO:0070401">
    <property type="term" value="F:NADP+ binding"/>
    <property type="evidence" value="ECO:0007669"/>
    <property type="project" value="UniProtKB-ARBA"/>
</dbReference>
<reference evidence="11 12" key="1">
    <citation type="submission" date="2014-06" db="EMBL/GenBank/DDBJ databases">
        <title>Draft genome sequence of Paenibacillus sp. MSt1.</title>
        <authorList>
            <person name="Aw Y.K."/>
            <person name="Ong K.S."/>
            <person name="Gan H.M."/>
            <person name="Lee S.M."/>
        </authorList>
    </citation>
    <scope>NUCLEOTIDE SEQUENCE [LARGE SCALE GENOMIC DNA]</scope>
    <source>
        <strain evidence="11 12">MSt1</strain>
    </source>
</reference>
<dbReference type="UniPathway" id="UPA00077">
    <property type="reaction ID" value="UER00158"/>
</dbReference>